<protein>
    <recommendedName>
        <fullName evidence="4">Lipoprotein-attachment site-containing protein</fullName>
    </recommendedName>
</protein>
<reference evidence="2 3" key="1">
    <citation type="submission" date="2016-11" db="EMBL/GenBank/DDBJ databases">
        <authorList>
            <person name="Jaros S."/>
            <person name="Januszkiewicz K."/>
            <person name="Wedrychowicz H."/>
        </authorList>
    </citation>
    <scope>NUCLEOTIDE SEQUENCE [LARGE SCALE GENOMIC DNA]</scope>
    <source>
        <strain evidence="2 3">DSM 14916</strain>
    </source>
</reference>
<feature type="compositionally biased region" description="Pro residues" evidence="1">
    <location>
        <begin position="39"/>
        <end position="53"/>
    </location>
</feature>
<evidence type="ECO:0008006" key="4">
    <source>
        <dbReference type="Google" id="ProtNLM"/>
    </source>
</evidence>
<feature type="region of interest" description="Disordered" evidence="1">
    <location>
        <begin position="36"/>
        <end position="84"/>
    </location>
</feature>
<dbReference type="STRING" id="198092.SAMN02745194_03910"/>
<dbReference type="RefSeq" id="WP_073137835.1">
    <property type="nucleotide sequence ID" value="NZ_FQZF01000027.1"/>
</dbReference>
<keyword evidence="3" id="KW-1185">Reference proteome</keyword>
<organism evidence="2 3">
    <name type="scientific">Muricoccus roseus</name>
    <dbReference type="NCBI Taxonomy" id="198092"/>
    <lineage>
        <taxon>Bacteria</taxon>
        <taxon>Pseudomonadati</taxon>
        <taxon>Pseudomonadota</taxon>
        <taxon>Alphaproteobacteria</taxon>
        <taxon>Acetobacterales</taxon>
        <taxon>Roseomonadaceae</taxon>
        <taxon>Muricoccus</taxon>
    </lineage>
</organism>
<sequence length="84" mass="8461">MKALTLLAAALALAACGRVGPVRSPGPADAIIYPRAYPHFPPGTHPGDPPVTPRPADSLTPGAPPAETPLESGDPPIARPGSPR</sequence>
<accession>A0A1M6NU26</accession>
<dbReference type="AlphaFoldDB" id="A0A1M6NU26"/>
<dbReference type="EMBL" id="FQZF01000027">
    <property type="protein sequence ID" value="SHJ99180.1"/>
    <property type="molecule type" value="Genomic_DNA"/>
</dbReference>
<evidence type="ECO:0000256" key="1">
    <source>
        <dbReference type="SAM" id="MobiDB-lite"/>
    </source>
</evidence>
<name>A0A1M6NU26_9PROT</name>
<evidence type="ECO:0000313" key="2">
    <source>
        <dbReference type="EMBL" id="SHJ99180.1"/>
    </source>
</evidence>
<dbReference type="Proteomes" id="UP000184387">
    <property type="component" value="Unassembled WGS sequence"/>
</dbReference>
<gene>
    <name evidence="2" type="ORF">SAMN02745194_03910</name>
</gene>
<proteinExistence type="predicted"/>
<dbReference type="PROSITE" id="PS51257">
    <property type="entry name" value="PROKAR_LIPOPROTEIN"/>
    <property type="match status" value="1"/>
</dbReference>
<evidence type="ECO:0000313" key="3">
    <source>
        <dbReference type="Proteomes" id="UP000184387"/>
    </source>
</evidence>